<dbReference type="InterPro" id="IPR026036">
    <property type="entry name" value="PucC"/>
</dbReference>
<dbReference type="InterPro" id="IPR036259">
    <property type="entry name" value="MFS_trans_sf"/>
</dbReference>
<evidence type="ECO:0000313" key="7">
    <source>
        <dbReference type="EMBL" id="AIQ90002.1"/>
    </source>
</evidence>
<evidence type="ECO:0000256" key="6">
    <source>
        <dbReference type="SAM" id="Phobius"/>
    </source>
</evidence>
<feature type="transmembrane region" description="Helical" evidence="6">
    <location>
        <begin position="35"/>
        <end position="54"/>
    </location>
</feature>
<dbReference type="eggNOG" id="COG2814">
    <property type="taxonomic scope" value="Bacteria"/>
</dbReference>
<dbReference type="Proteomes" id="UP000029492">
    <property type="component" value="Chromosome"/>
</dbReference>
<feature type="transmembrane region" description="Helical" evidence="6">
    <location>
        <begin position="66"/>
        <end position="86"/>
    </location>
</feature>
<reference evidence="7 8" key="1">
    <citation type="journal article" date="2014" name="PLoS ONE">
        <title>Genome Information of Methylobacterium oryzae, a Plant-Probiotic Methylotroph in the Phyllosphere.</title>
        <authorList>
            <person name="Kwak M.J."/>
            <person name="Jeong H."/>
            <person name="Madhaiyan M."/>
            <person name="Lee Y."/>
            <person name="Sa T.M."/>
            <person name="Oh T.K."/>
            <person name="Kim J.F."/>
        </authorList>
    </citation>
    <scope>NUCLEOTIDE SEQUENCE [LARGE SCALE GENOMIC DNA]</scope>
    <source>
        <strain evidence="7 8">CBMB20</strain>
    </source>
</reference>
<feature type="transmembrane region" description="Helical" evidence="6">
    <location>
        <begin position="177"/>
        <end position="201"/>
    </location>
</feature>
<dbReference type="Pfam" id="PF03209">
    <property type="entry name" value="PUCC"/>
    <property type="match status" value="1"/>
</dbReference>
<dbReference type="GeneID" id="96604553"/>
<dbReference type="Gene3D" id="1.20.1250.20">
    <property type="entry name" value="MFS general substrate transporter like domains"/>
    <property type="match status" value="1"/>
</dbReference>
<name>A0A089NRI8_9HYPH</name>
<keyword evidence="4 6" id="KW-1133">Transmembrane helix</keyword>
<dbReference type="STRING" id="693986.MOC_2247"/>
<dbReference type="PANTHER" id="PTHR23538:SF1">
    <property type="entry name" value="44.5 KD BACTERIOCHLOROPHYLL SYNTHASE SUBUNIT"/>
    <property type="match status" value="1"/>
</dbReference>
<dbReference type="AlphaFoldDB" id="A0A089NRI8"/>
<accession>A0A089NRI8</accession>
<dbReference type="SUPFAM" id="SSF103473">
    <property type="entry name" value="MFS general substrate transporter"/>
    <property type="match status" value="1"/>
</dbReference>
<dbReference type="KEGG" id="mor:MOC_2247"/>
<feature type="transmembrane region" description="Helical" evidence="6">
    <location>
        <begin position="287"/>
        <end position="314"/>
    </location>
</feature>
<feature type="transmembrane region" description="Helical" evidence="6">
    <location>
        <begin position="326"/>
        <end position="346"/>
    </location>
</feature>
<dbReference type="PANTHER" id="PTHR23538">
    <property type="entry name" value="44.5 KD BACTERIOCHLOROPHYLL SYNTHASE SUBUNIT"/>
    <property type="match status" value="1"/>
</dbReference>
<dbReference type="InterPro" id="IPR004896">
    <property type="entry name" value="PucC-rel"/>
</dbReference>
<organism evidence="7 8">
    <name type="scientific">Methylobacterium oryzae CBMB20</name>
    <dbReference type="NCBI Taxonomy" id="693986"/>
    <lineage>
        <taxon>Bacteria</taxon>
        <taxon>Pseudomonadati</taxon>
        <taxon>Pseudomonadota</taxon>
        <taxon>Alphaproteobacteria</taxon>
        <taxon>Hyphomicrobiales</taxon>
        <taxon>Methylobacteriaceae</taxon>
        <taxon>Methylobacterium</taxon>
    </lineage>
</organism>
<proteinExistence type="inferred from homology"/>
<protein>
    <submittedName>
        <fullName evidence="7">Chlorophyll major facilitator MFS superfamily exporter PucC</fullName>
    </submittedName>
</protein>
<feature type="transmembrane region" description="Helical" evidence="6">
    <location>
        <begin position="208"/>
        <end position="228"/>
    </location>
</feature>
<evidence type="ECO:0000256" key="1">
    <source>
        <dbReference type="ARBA" id="ARBA00004141"/>
    </source>
</evidence>
<keyword evidence="8" id="KW-1185">Reference proteome</keyword>
<keyword evidence="3 6" id="KW-0812">Transmembrane</keyword>
<feature type="transmembrane region" description="Helical" evidence="6">
    <location>
        <begin position="106"/>
        <end position="128"/>
    </location>
</feature>
<keyword evidence="5 6" id="KW-0472">Membrane</keyword>
<dbReference type="CDD" id="cd06176">
    <property type="entry name" value="MFS_BCD_PucC-like"/>
    <property type="match status" value="1"/>
</dbReference>
<evidence type="ECO:0000256" key="3">
    <source>
        <dbReference type="ARBA" id="ARBA00022692"/>
    </source>
</evidence>
<feature type="transmembrane region" description="Helical" evidence="6">
    <location>
        <begin position="135"/>
        <end position="157"/>
    </location>
</feature>
<evidence type="ECO:0000256" key="2">
    <source>
        <dbReference type="ARBA" id="ARBA00008412"/>
    </source>
</evidence>
<sequence length="476" mass="49254">MNAASQKLTRALMRLGPAILPFADAATVELPLGRLLRLALFQVTVGMAAVLLIGTLNRVMIVELGVPAWIVAVMLALPLIFAPLRALVGFRSDTHRSLLGWRRVPYIWFGTLLQFGGLAIMPFALLILSGDTTGPLWVGNLAAALAFLLVGAGLHTTQTVGLALATDLAPAHARPKVVALLCAALLFGMMASALLFGLFLAHFSPVRLIQVIQGAALVTIILNGFALWKQEPRDPNRTQTAPQRDFRSSWRAYAGEGTARRRLVAIGLGTAGFSMQDILLEPYGGQILHLSVGATTALTALLAAGGGLGLLVAARWLGRGGDPFRVSAVGVGIGILAFSAVVFAAPLASADLFAAGVSLIGLGGGLFAHGTLTASMNRAGPEDTGLALGAWGAVQATAAGLSIAASGLVRDVGGAIAQSGVLGEGMNEPAIGYLIVYHIEIALLFAALLALGPLVREDARTEDRDRIANGLAGRTA</sequence>
<evidence type="ECO:0000256" key="4">
    <source>
        <dbReference type="ARBA" id="ARBA00022989"/>
    </source>
</evidence>
<feature type="transmembrane region" description="Helical" evidence="6">
    <location>
        <begin position="430"/>
        <end position="451"/>
    </location>
</feature>
<comment type="subcellular location">
    <subcellularLocation>
        <location evidence="1">Membrane</location>
        <topology evidence="1">Multi-pass membrane protein</topology>
    </subcellularLocation>
</comment>
<dbReference type="HOGENOM" id="CLU_030017_0_0_5"/>
<gene>
    <name evidence="7" type="ORF">MOC_2247</name>
</gene>
<dbReference type="RefSeq" id="WP_043383090.1">
    <property type="nucleotide sequence ID" value="NZ_CP003811.1"/>
</dbReference>
<feature type="transmembrane region" description="Helical" evidence="6">
    <location>
        <begin position="386"/>
        <end position="410"/>
    </location>
</feature>
<dbReference type="EMBL" id="CP003811">
    <property type="protein sequence ID" value="AIQ90002.1"/>
    <property type="molecule type" value="Genomic_DNA"/>
</dbReference>
<feature type="transmembrane region" description="Helical" evidence="6">
    <location>
        <begin position="352"/>
        <end position="374"/>
    </location>
</feature>
<evidence type="ECO:0000313" key="8">
    <source>
        <dbReference type="Proteomes" id="UP000029492"/>
    </source>
</evidence>
<dbReference type="GO" id="GO:0016020">
    <property type="term" value="C:membrane"/>
    <property type="evidence" value="ECO:0007669"/>
    <property type="project" value="UniProtKB-SubCell"/>
</dbReference>
<evidence type="ECO:0000256" key="5">
    <source>
        <dbReference type="ARBA" id="ARBA00023136"/>
    </source>
</evidence>
<comment type="similarity">
    <text evidence="2">Belongs to the PucC family.</text>
</comment>